<name>A0A9P4TVM2_9PEZI</name>
<accession>A0A9P4TVM2</accession>
<dbReference type="Proteomes" id="UP000800235">
    <property type="component" value="Unassembled WGS sequence"/>
</dbReference>
<dbReference type="EMBL" id="MU007065">
    <property type="protein sequence ID" value="KAF2426323.1"/>
    <property type="molecule type" value="Genomic_DNA"/>
</dbReference>
<dbReference type="AlphaFoldDB" id="A0A9P4TVM2"/>
<organism evidence="1 2">
    <name type="scientific">Tothia fuscella</name>
    <dbReference type="NCBI Taxonomy" id="1048955"/>
    <lineage>
        <taxon>Eukaryota</taxon>
        <taxon>Fungi</taxon>
        <taxon>Dikarya</taxon>
        <taxon>Ascomycota</taxon>
        <taxon>Pezizomycotina</taxon>
        <taxon>Dothideomycetes</taxon>
        <taxon>Pleosporomycetidae</taxon>
        <taxon>Venturiales</taxon>
        <taxon>Cylindrosympodiaceae</taxon>
        <taxon>Tothia</taxon>
    </lineage>
</organism>
<proteinExistence type="predicted"/>
<sequence>IAKSLKEAAHELFREAKKSRSVMQRLLNRSAEGAGSRVFPLQQAKKDEKFGIRIDKGSVVDGLVELNLQINSNATKRTLQPLVRKNGSQKKYVTVKVDPKQEASEENFNKLEDHFADELDASKDI</sequence>
<evidence type="ECO:0000313" key="2">
    <source>
        <dbReference type="Proteomes" id="UP000800235"/>
    </source>
</evidence>
<comment type="caution">
    <text evidence="1">The sequence shown here is derived from an EMBL/GenBank/DDBJ whole genome shotgun (WGS) entry which is preliminary data.</text>
</comment>
<reference evidence="1" key="1">
    <citation type="journal article" date="2020" name="Stud. Mycol.">
        <title>101 Dothideomycetes genomes: a test case for predicting lifestyles and emergence of pathogens.</title>
        <authorList>
            <person name="Haridas S."/>
            <person name="Albert R."/>
            <person name="Binder M."/>
            <person name="Bloem J."/>
            <person name="Labutti K."/>
            <person name="Salamov A."/>
            <person name="Andreopoulos B."/>
            <person name="Baker S."/>
            <person name="Barry K."/>
            <person name="Bills G."/>
            <person name="Bluhm B."/>
            <person name="Cannon C."/>
            <person name="Castanera R."/>
            <person name="Culley D."/>
            <person name="Daum C."/>
            <person name="Ezra D."/>
            <person name="Gonzalez J."/>
            <person name="Henrissat B."/>
            <person name="Kuo A."/>
            <person name="Liang C."/>
            <person name="Lipzen A."/>
            <person name="Lutzoni F."/>
            <person name="Magnuson J."/>
            <person name="Mondo S."/>
            <person name="Nolan M."/>
            <person name="Ohm R."/>
            <person name="Pangilinan J."/>
            <person name="Park H.-J."/>
            <person name="Ramirez L."/>
            <person name="Alfaro M."/>
            <person name="Sun H."/>
            <person name="Tritt A."/>
            <person name="Yoshinaga Y."/>
            <person name="Zwiers L.-H."/>
            <person name="Turgeon B."/>
            <person name="Goodwin S."/>
            <person name="Spatafora J."/>
            <person name="Crous P."/>
            <person name="Grigoriev I."/>
        </authorList>
    </citation>
    <scope>NUCLEOTIDE SEQUENCE</scope>
    <source>
        <strain evidence="1">CBS 130266</strain>
    </source>
</reference>
<feature type="non-terminal residue" evidence="1">
    <location>
        <position position="1"/>
    </location>
</feature>
<dbReference type="OrthoDB" id="2933464at2759"/>
<evidence type="ECO:0000313" key="1">
    <source>
        <dbReference type="EMBL" id="KAF2426323.1"/>
    </source>
</evidence>
<gene>
    <name evidence="1" type="ORF">EJ08DRAFT_593750</name>
</gene>
<keyword evidence="2" id="KW-1185">Reference proteome</keyword>
<protein>
    <submittedName>
        <fullName evidence="1">Uncharacterized protein</fullName>
    </submittedName>
</protein>